<keyword evidence="3" id="KW-0234">DNA repair</keyword>
<dbReference type="InterPro" id="IPR006344">
    <property type="entry name" value="RecD"/>
</dbReference>
<proteinExistence type="inferred from homology"/>
<evidence type="ECO:0000256" key="1">
    <source>
        <dbReference type="ARBA" id="ARBA00022741"/>
    </source>
</evidence>
<dbReference type="GO" id="GO:0043139">
    <property type="term" value="F:5'-3' DNA helicase activity"/>
    <property type="evidence" value="ECO:0007669"/>
    <property type="project" value="UniProtKB-UniRule"/>
</dbReference>
<comment type="function">
    <text evidence="3">A helicase/nuclease that prepares dsDNA breaks (DSB) for recombinational DNA repair. Binds to DSBs and unwinds DNA via a highly rapid and processive ATP-dependent bidirectional helicase activity. Unwinds dsDNA until it encounters a Chi (crossover hotspot instigator) sequence from the 3' direction. Cuts ssDNA a few nucleotides 3' to the Chi site. The properties and activities of the enzyme are changed at Chi. The Chi-altered holoenzyme produces a long 3'-ssDNA overhang and facilitates RecA-binding to the ssDNA for homologous DNA recombination and repair. Holoenzyme degrades any linearized DNA that is unable to undergo homologous recombination. In the holoenzyme this subunit has ssDNA-dependent ATPase and 5'-3' helicase activity. When added to pre-assembled RecBC greatly stimulates nuclease activity and augments holoenzyme processivity. Negatively regulates the RecA-loading ability of RecBCD.</text>
</comment>
<reference evidence="6" key="1">
    <citation type="journal article" date="2014" name="Environ. Microbiol.">
        <title>Comparative genomics of the marine bacterial genus Glaciecola reveals the high degree of genomic diversity and genomic characteristic for cold adaptation.</title>
        <authorList>
            <person name="Qin Q.L."/>
            <person name="Xie B.B."/>
            <person name="Yu Y."/>
            <person name="Shu Y.L."/>
            <person name="Rong J.C."/>
            <person name="Zhang Y.J."/>
            <person name="Zhao D.L."/>
            <person name="Chen X.L."/>
            <person name="Zhang X.Y."/>
            <person name="Chen B."/>
            <person name="Zhou B.C."/>
            <person name="Zhang Y.Z."/>
        </authorList>
    </citation>
    <scope>NUCLEOTIDE SEQUENCE [LARGE SCALE GENOMIC DNA]</scope>
    <source>
        <strain evidence="6">ACAM 615</strain>
    </source>
</reference>
<dbReference type="RefSeq" id="WP_006012275.1">
    <property type="nucleotide sequence ID" value="NZ_AUAV01000011.1"/>
</dbReference>
<dbReference type="AlphaFoldDB" id="K6ZKJ1"/>
<keyword evidence="6" id="KW-1185">Reference proteome</keyword>
<evidence type="ECO:0000259" key="4">
    <source>
        <dbReference type="Pfam" id="PF13538"/>
    </source>
</evidence>
<evidence type="ECO:0000256" key="3">
    <source>
        <dbReference type="HAMAP-Rule" id="MF_01487"/>
    </source>
</evidence>
<keyword evidence="3" id="KW-0347">Helicase</keyword>
<dbReference type="GO" id="GO:0005524">
    <property type="term" value="F:ATP binding"/>
    <property type="evidence" value="ECO:0007669"/>
    <property type="project" value="UniProtKB-KW"/>
</dbReference>
<keyword evidence="3" id="KW-0238">DNA-binding</keyword>
<dbReference type="NCBIfam" id="TIGR01447">
    <property type="entry name" value="recD"/>
    <property type="match status" value="1"/>
</dbReference>
<keyword evidence="2" id="KW-0067">ATP-binding</keyword>
<dbReference type="SUPFAM" id="SSF52540">
    <property type="entry name" value="P-loop containing nucleoside triphosphate hydrolases"/>
    <property type="match status" value="2"/>
</dbReference>
<name>K6ZKJ1_9ALTE</name>
<keyword evidence="3" id="KW-0413">Isomerase</keyword>
<dbReference type="Pfam" id="PF13538">
    <property type="entry name" value="UvrD_C_2"/>
    <property type="match status" value="1"/>
</dbReference>
<dbReference type="CDD" id="cd18809">
    <property type="entry name" value="SF1_C_RecD"/>
    <property type="match status" value="1"/>
</dbReference>
<evidence type="ECO:0000256" key="2">
    <source>
        <dbReference type="ARBA" id="ARBA00022840"/>
    </source>
</evidence>
<feature type="domain" description="UvrD-like helicase C-terminal" evidence="4">
    <location>
        <begin position="645"/>
        <end position="698"/>
    </location>
</feature>
<sequence>MLFSLPPSIAKQTGYSSCSDCLLALHDIQSIDYYFANNAIIQRFELDAENDFFNDQKSLGQLFHVLLALSYFQRQGHSCLNIAAIAEKTCWSEADVTQYGSSFSKQNAKLKAGFVFVSAAKLSDVIQRFDNICPSRNDIQWDEPNLYSGRYANYENEVADFFRQQQTQLLVDFEPAFASLQQCADELWPTLFPAKNGQDIDWQQVSAANGLIAQTSIISGGAGTGKTYTVARLLLSWLYTQKKDSSTQVKLMLAAPTGKAAQRLNESILAEFTQLLNSNKENQVATLITDLMPMIQAKTIHRLLGIGMYGIDPKYNHKKQLDCDFLVIDEVSMIDLAMMAKLLRALPKTAKLVLIGDANQLPSVESGGLLKDLVNQADWQYAAILGDYSGVYSQSHRQLLNKLLPGFATNNSQNKMNANDHSELEVNSEANNESLFHYNHVTFLQKSMRSQNEITQLAHNILLGQSAQFAGLLTSAKINSETSNLENKKTTQQLSLLITEPETSVITWHEDAYTQAGTLKTILLEQIAQRYACIFESRDVDQAIQQLKQYRLLSATKKGRLGTEFLNTQIEQQLRKRFSHIDAGQMYHGMPIMIVQNDYRLHLFNGDIGVVWSNDDGQLRACFPDPDIPGTHLAFSFISLPAFELVYAMTIHKTQGSEFEHVDILLPNIVVNNAMFYTSQHLSRELLYTGVTRAKQSIGIIASLPALNDCIEKTSTRFSGLKRKLTS</sequence>
<comment type="subunit">
    <text evidence="3">Heterotrimer of RecB, RecC and RecD. All subunits contribute to DNA-binding.</text>
</comment>
<dbReference type="CDD" id="cd17933">
    <property type="entry name" value="DEXSc_RecD-like"/>
    <property type="match status" value="1"/>
</dbReference>
<dbReference type="OrthoDB" id="9803432at2"/>
<dbReference type="Proteomes" id="UP000006251">
    <property type="component" value="Unassembled WGS sequence"/>
</dbReference>
<dbReference type="PANTHER" id="PTHR43788">
    <property type="entry name" value="DNA2/NAM7 HELICASE FAMILY MEMBER"/>
    <property type="match status" value="1"/>
</dbReference>
<dbReference type="InterPro" id="IPR027417">
    <property type="entry name" value="P-loop_NTPase"/>
</dbReference>
<dbReference type="GO" id="GO:0009338">
    <property type="term" value="C:exodeoxyribonuclease V complex"/>
    <property type="evidence" value="ECO:0007669"/>
    <property type="project" value="InterPro"/>
</dbReference>
<dbReference type="GO" id="GO:0008854">
    <property type="term" value="F:exodeoxyribonuclease V activity"/>
    <property type="evidence" value="ECO:0007669"/>
    <property type="project" value="InterPro"/>
</dbReference>
<dbReference type="Pfam" id="PF13245">
    <property type="entry name" value="AAA_19"/>
    <property type="match status" value="1"/>
</dbReference>
<dbReference type="Gene3D" id="3.40.50.300">
    <property type="entry name" value="P-loop containing nucleotide triphosphate hydrolases"/>
    <property type="match status" value="3"/>
</dbReference>
<evidence type="ECO:0000313" key="6">
    <source>
        <dbReference type="Proteomes" id="UP000006251"/>
    </source>
</evidence>
<organism evidence="5 6">
    <name type="scientific">Brumicola pallidula DSM 14239 = ACAM 615</name>
    <dbReference type="NCBI Taxonomy" id="1121922"/>
    <lineage>
        <taxon>Bacteria</taxon>
        <taxon>Pseudomonadati</taxon>
        <taxon>Pseudomonadota</taxon>
        <taxon>Gammaproteobacteria</taxon>
        <taxon>Alteromonadales</taxon>
        <taxon>Alteromonadaceae</taxon>
        <taxon>Brumicola</taxon>
    </lineage>
</organism>
<comment type="similarity">
    <text evidence="3">Belongs to the RecD family.</text>
</comment>
<dbReference type="GO" id="GO:0016887">
    <property type="term" value="F:ATP hydrolysis activity"/>
    <property type="evidence" value="ECO:0007669"/>
    <property type="project" value="RHEA"/>
</dbReference>
<gene>
    <name evidence="3 5" type="primary">recD</name>
    <name evidence="5" type="ORF">GPAL_2551</name>
</gene>
<dbReference type="InterPro" id="IPR050534">
    <property type="entry name" value="Coronavir_polyprotein_1ab"/>
</dbReference>
<dbReference type="STRING" id="1121922.GCA_000428905_02237"/>
<keyword evidence="3" id="KW-0227">DNA damage</keyword>
<keyword evidence="3" id="KW-0540">Nuclease</keyword>
<dbReference type="PANTHER" id="PTHR43788:SF6">
    <property type="entry name" value="DNA HELICASE B"/>
    <property type="match status" value="1"/>
</dbReference>
<comment type="caution">
    <text evidence="3">Lacks conserved residue(s) required for the propagation of feature annotation.</text>
</comment>
<dbReference type="EC" id="5.6.2.3" evidence="3"/>
<comment type="miscellaneous">
    <text evidence="3">In the RecBCD complex, RecB has a slow 3'-5' helicase, an exonuclease activity and loads RecA onto ssDNA, RecD has a fast 5'-3' helicase activity, while RecC stimulates the ATPase and processivity of the RecB helicase and contributes to recognition of the Chi site.</text>
</comment>
<comment type="caution">
    <text evidence="5">The sequence shown here is derived from an EMBL/GenBank/DDBJ whole genome shotgun (WGS) entry which is preliminary data.</text>
</comment>
<dbReference type="GO" id="GO:0017116">
    <property type="term" value="F:single-stranded DNA helicase activity"/>
    <property type="evidence" value="ECO:0007669"/>
    <property type="project" value="TreeGrafter"/>
</dbReference>
<dbReference type="GO" id="GO:0003677">
    <property type="term" value="F:DNA binding"/>
    <property type="evidence" value="ECO:0007669"/>
    <property type="project" value="UniProtKB-UniRule"/>
</dbReference>
<keyword evidence="3" id="KW-0269">Exonuclease</keyword>
<keyword evidence="3 5" id="KW-0378">Hydrolase</keyword>
<comment type="catalytic activity">
    <reaction evidence="3">
        <text>ATP + H2O = ADP + phosphate + H(+)</text>
        <dbReference type="Rhea" id="RHEA:13065"/>
        <dbReference type="ChEBI" id="CHEBI:15377"/>
        <dbReference type="ChEBI" id="CHEBI:15378"/>
        <dbReference type="ChEBI" id="CHEBI:30616"/>
        <dbReference type="ChEBI" id="CHEBI:43474"/>
        <dbReference type="ChEBI" id="CHEBI:456216"/>
        <dbReference type="EC" id="5.6.2.3"/>
    </reaction>
</comment>
<evidence type="ECO:0000313" key="5">
    <source>
        <dbReference type="EMBL" id="GAC29408.1"/>
    </source>
</evidence>
<dbReference type="HAMAP" id="MF_01487">
    <property type="entry name" value="RecD"/>
    <property type="match status" value="1"/>
</dbReference>
<dbReference type="GO" id="GO:0000724">
    <property type="term" value="P:double-strand break repair via homologous recombination"/>
    <property type="evidence" value="ECO:0007669"/>
    <property type="project" value="UniProtKB-UniRule"/>
</dbReference>
<keyword evidence="1" id="KW-0547">Nucleotide-binding</keyword>
<accession>K6ZKJ1</accession>
<dbReference type="InterPro" id="IPR027785">
    <property type="entry name" value="UvrD-like_helicase_C"/>
</dbReference>
<protein>
    <recommendedName>
        <fullName evidence="3">RecBCD enzyme subunit RecD</fullName>
        <ecNumber evidence="3">5.6.2.3</ecNumber>
    </recommendedName>
    <alternativeName>
        <fullName evidence="3">DNA 5'-3' helicase subunit RecD</fullName>
    </alternativeName>
    <alternativeName>
        <fullName evidence="3">Exonuclease V subunit RecD</fullName>
        <shortName evidence="3">ExoV subunit RecD</shortName>
    </alternativeName>
    <alternativeName>
        <fullName evidence="3">Helicase/nuclease RecBCD subunit RecD</fullName>
    </alternativeName>
</protein>
<dbReference type="EMBL" id="BAEQ01000045">
    <property type="protein sequence ID" value="GAC29408.1"/>
    <property type="molecule type" value="Genomic_DNA"/>
</dbReference>